<evidence type="ECO:0000256" key="1">
    <source>
        <dbReference type="SAM" id="Phobius"/>
    </source>
</evidence>
<name>A0A7V3E7B5_9BACT</name>
<evidence type="ECO:0008006" key="3">
    <source>
        <dbReference type="Google" id="ProtNLM"/>
    </source>
</evidence>
<feature type="transmembrane region" description="Helical" evidence="1">
    <location>
        <begin position="37"/>
        <end position="57"/>
    </location>
</feature>
<feature type="transmembrane region" description="Helical" evidence="1">
    <location>
        <begin position="205"/>
        <end position="221"/>
    </location>
</feature>
<dbReference type="EMBL" id="DSUJ01000008">
    <property type="protein sequence ID" value="HFI91157.1"/>
    <property type="molecule type" value="Genomic_DNA"/>
</dbReference>
<feature type="transmembrane region" description="Helical" evidence="1">
    <location>
        <begin position="95"/>
        <end position="119"/>
    </location>
</feature>
<gene>
    <name evidence="2" type="ORF">ENS31_06435</name>
</gene>
<feature type="transmembrane region" description="Helical" evidence="1">
    <location>
        <begin position="174"/>
        <end position="196"/>
    </location>
</feature>
<feature type="transmembrane region" description="Helical" evidence="1">
    <location>
        <begin position="131"/>
        <end position="149"/>
    </location>
</feature>
<dbReference type="AlphaFoldDB" id="A0A7V3E7B5"/>
<sequence length="728" mass="85073">MSIKIFNIKIFIYSLLIFIAAISFVLLQLPLTSTFGYEFALIHALIFFFLGGITNLIRIKKQLPLKIYLKFSILILAIPLIIVIIVSLFRDICSFWFGFSFYIIISFIAFWISFFLSEIIHSIFNKYHKSIFLFCFIVLASIPLFEIYFNPQVYFFSPIIGYFPGTIYDEDLNITISLIVYRILNITYFAGFYLLIRRNLIEKKILITLFLITGVLFHWFSSDLGYSTTHKKLNEILKARIETKNFIIHYDNSVIDSVAIKIIALNHEYFFERLSSGLGFSPKEKINSFIFNNAPQKKIYFGSEQADIAKPWLNEIYISKDSWEKTLKHELTHIFSAEIGKGIFRLADSFNPALIEGFAEAIDNNYDDIDLHTVAASAFHYGYKIDIKELFSGLNFFKTFSGLSYLYAGSFTKYLIDNYGIKSFSIFYKTGNSQKAFGKSIDRLATDYLEFLKGSPVLLSAEQTEYYFARQSIFQKDCPRQIASDLNEADKFFIEKKYSKAEIIYYSILEKSPNYSAITGLINLYFEQKKYFQIKSLLEKHLNNFNRTPYFFNLKLLEADTRVLTEDETNALQIYNFLIDKNPHIKLKLLSELRIELMKNNLLKTYLEANDSLKYKLLIDLNRKKILTSSILSMISLAERLKIPSNKLVESFHSPLIPQYYQEAYVLFMFSKYLLLNDDLINARKLSSLALRKSSGSIYYISIQEQFEKCNWFIRNHNIFDKKIEEQK</sequence>
<feature type="transmembrane region" description="Helical" evidence="1">
    <location>
        <begin position="69"/>
        <end position="89"/>
    </location>
</feature>
<comment type="caution">
    <text evidence="2">The sequence shown here is derived from an EMBL/GenBank/DDBJ whole genome shotgun (WGS) entry which is preliminary data.</text>
</comment>
<dbReference type="Gene3D" id="1.25.40.10">
    <property type="entry name" value="Tetratricopeptide repeat domain"/>
    <property type="match status" value="1"/>
</dbReference>
<keyword evidence="1" id="KW-0812">Transmembrane</keyword>
<reference evidence="2" key="1">
    <citation type="journal article" date="2020" name="mSystems">
        <title>Genome- and Community-Level Interaction Insights into Carbon Utilization and Element Cycling Functions of Hydrothermarchaeota in Hydrothermal Sediment.</title>
        <authorList>
            <person name="Zhou Z."/>
            <person name="Liu Y."/>
            <person name="Xu W."/>
            <person name="Pan J."/>
            <person name="Luo Z.H."/>
            <person name="Li M."/>
        </authorList>
    </citation>
    <scope>NUCLEOTIDE SEQUENCE [LARGE SCALE GENOMIC DNA]</scope>
    <source>
        <strain evidence="2">SpSt-479</strain>
    </source>
</reference>
<evidence type="ECO:0000313" key="2">
    <source>
        <dbReference type="EMBL" id="HFI91157.1"/>
    </source>
</evidence>
<organism evidence="2">
    <name type="scientific">Ignavibacterium album</name>
    <dbReference type="NCBI Taxonomy" id="591197"/>
    <lineage>
        <taxon>Bacteria</taxon>
        <taxon>Pseudomonadati</taxon>
        <taxon>Ignavibacteriota</taxon>
        <taxon>Ignavibacteria</taxon>
        <taxon>Ignavibacteriales</taxon>
        <taxon>Ignavibacteriaceae</taxon>
        <taxon>Ignavibacterium</taxon>
    </lineage>
</organism>
<proteinExistence type="predicted"/>
<accession>A0A7V3E7B5</accession>
<keyword evidence="1" id="KW-0472">Membrane</keyword>
<dbReference type="InterPro" id="IPR011990">
    <property type="entry name" value="TPR-like_helical_dom_sf"/>
</dbReference>
<protein>
    <recommendedName>
        <fullName evidence="3">Peptidase MA-like domain-containing protein</fullName>
    </recommendedName>
</protein>
<feature type="transmembrane region" description="Helical" evidence="1">
    <location>
        <begin position="12"/>
        <end position="31"/>
    </location>
</feature>
<keyword evidence="1" id="KW-1133">Transmembrane helix</keyword>